<organism evidence="2">
    <name type="scientific">marine sediment metagenome</name>
    <dbReference type="NCBI Taxonomy" id="412755"/>
    <lineage>
        <taxon>unclassified sequences</taxon>
        <taxon>metagenomes</taxon>
        <taxon>ecological metagenomes</taxon>
    </lineage>
</organism>
<evidence type="ECO:0000256" key="1">
    <source>
        <dbReference type="SAM" id="MobiDB-lite"/>
    </source>
</evidence>
<sequence length="82" mass="8785">MTIVADKSGAIVVDIWKDTYEHFPPDDGDSITASAPPTLSQAQKGQDTTLTGWDKGLAAGDWLTFNVDSCTTITRVTISLKV</sequence>
<feature type="region of interest" description="Disordered" evidence="1">
    <location>
        <begin position="26"/>
        <end position="46"/>
    </location>
</feature>
<proteinExistence type="predicted"/>
<gene>
    <name evidence="2" type="ORF">S12H4_21545</name>
</gene>
<name>X1TVJ8_9ZZZZ</name>
<feature type="non-terminal residue" evidence="2">
    <location>
        <position position="82"/>
    </location>
</feature>
<reference evidence="2" key="1">
    <citation type="journal article" date="2014" name="Front. Microbiol.">
        <title>High frequency of phylogenetically diverse reductive dehalogenase-homologous genes in deep subseafloor sedimentary metagenomes.</title>
        <authorList>
            <person name="Kawai M."/>
            <person name="Futagami T."/>
            <person name="Toyoda A."/>
            <person name="Takaki Y."/>
            <person name="Nishi S."/>
            <person name="Hori S."/>
            <person name="Arai W."/>
            <person name="Tsubouchi T."/>
            <person name="Morono Y."/>
            <person name="Uchiyama I."/>
            <person name="Ito T."/>
            <person name="Fujiyama A."/>
            <person name="Inagaki F."/>
            <person name="Takami H."/>
        </authorList>
    </citation>
    <scope>NUCLEOTIDE SEQUENCE</scope>
    <source>
        <strain evidence="2">Expedition CK06-06</strain>
    </source>
</reference>
<feature type="compositionally biased region" description="Polar residues" evidence="1">
    <location>
        <begin position="31"/>
        <end position="46"/>
    </location>
</feature>
<accession>X1TVJ8</accession>
<evidence type="ECO:0000313" key="2">
    <source>
        <dbReference type="EMBL" id="GAI84044.1"/>
    </source>
</evidence>
<dbReference type="AlphaFoldDB" id="X1TVJ8"/>
<protein>
    <submittedName>
        <fullName evidence="2">Uncharacterized protein</fullName>
    </submittedName>
</protein>
<comment type="caution">
    <text evidence="2">The sequence shown here is derived from an EMBL/GenBank/DDBJ whole genome shotgun (WGS) entry which is preliminary data.</text>
</comment>
<dbReference type="EMBL" id="BARW01011093">
    <property type="protein sequence ID" value="GAI84044.1"/>
    <property type="molecule type" value="Genomic_DNA"/>
</dbReference>